<organism evidence="1 2">
    <name type="scientific">Methanoculleus frigidifontis</name>
    <dbReference type="NCBI Taxonomy" id="2584085"/>
    <lineage>
        <taxon>Archaea</taxon>
        <taxon>Methanobacteriati</taxon>
        <taxon>Methanobacteriota</taxon>
        <taxon>Stenosarchaea group</taxon>
        <taxon>Methanomicrobia</taxon>
        <taxon>Methanomicrobiales</taxon>
        <taxon>Methanomicrobiaceae</taxon>
        <taxon>Methanoculleus</taxon>
    </lineage>
</organism>
<accession>A0ABT8MBW6</accession>
<proteinExistence type="predicted"/>
<protein>
    <submittedName>
        <fullName evidence="1">Uncharacterized protein</fullName>
    </submittedName>
</protein>
<gene>
    <name evidence="1" type="ORF">FGU65_11100</name>
</gene>
<sequence>MALEETLVVYDPDDARQVVEVLRKKGIPVRLVRKENLVQSVVVVGRIRNLKAALEEEIARVGEDKDARSWLRRSLASLRRDEEEIASFLQQHPPGETIPPIMPKKDMPGLYKALRGKGAGDEEAKEEIGNIILTHRIFDLLEQNRQIERTEDGRATLRSHVDPADMVTTLPVEMIGDAGLETRRRYAIMTSTEIISEPDYRLEFSLEAIVRLNVADVNGLIDEMEVDLDSYDAFRENVHAKRTVISRVMNALEGHGTASADEIFAALQSDVFADSGDLAEATLNLDLDFVKGLLTDMRKIGMIRRKGTGYRTA</sequence>
<keyword evidence="2" id="KW-1185">Reference proteome</keyword>
<evidence type="ECO:0000313" key="2">
    <source>
        <dbReference type="Proteomes" id="UP001168338"/>
    </source>
</evidence>
<dbReference type="EMBL" id="VCYH01000007">
    <property type="protein sequence ID" value="MDN7025436.1"/>
    <property type="molecule type" value="Genomic_DNA"/>
</dbReference>
<name>A0ABT8MBW6_9EURY</name>
<dbReference type="RefSeq" id="WP_301664586.1">
    <property type="nucleotide sequence ID" value="NZ_VCYH01000007.1"/>
</dbReference>
<reference evidence="1" key="1">
    <citation type="submission" date="2019-05" db="EMBL/GenBank/DDBJ databases">
        <title>Methanoculleus sp. FWC-SCC1, a methanogenic archaeon isolated from deep marine cold seep.</title>
        <authorList>
            <person name="Chen Y.-W."/>
            <person name="Chen S.-C."/>
            <person name="Teng N.-H."/>
            <person name="Lai M.-C."/>
        </authorList>
    </citation>
    <scope>NUCLEOTIDE SEQUENCE</scope>
    <source>
        <strain evidence="1">FWC-SCC1</strain>
    </source>
</reference>
<evidence type="ECO:0000313" key="1">
    <source>
        <dbReference type="EMBL" id="MDN7025436.1"/>
    </source>
</evidence>
<dbReference type="Proteomes" id="UP001168338">
    <property type="component" value="Unassembled WGS sequence"/>
</dbReference>
<comment type="caution">
    <text evidence="1">The sequence shown here is derived from an EMBL/GenBank/DDBJ whole genome shotgun (WGS) entry which is preliminary data.</text>
</comment>